<proteinExistence type="predicted"/>
<evidence type="ECO:0000256" key="1">
    <source>
        <dbReference type="SAM" id="SignalP"/>
    </source>
</evidence>
<evidence type="ECO:0000313" key="3">
    <source>
        <dbReference type="Proteomes" id="UP001312865"/>
    </source>
</evidence>
<sequence>MKRWFLSFSVLLIIISGCRNVVDETKKDFNTIQQASLKSDIPTTAIFYTQEMKETAFSLYELSNGYGILHFSKKEDGWDFQGSGGFMNTIDTDIKPFSFNQSTRHIGEVDLGKESLYSTVFLGEVFDPEISKITIKYNKTQKDAIIIENNERRYWYLLSDQNDGNERETTASAYSNEGELLYENKY</sequence>
<gene>
    <name evidence="2" type="ORF">WAK64_06680</name>
</gene>
<comment type="caution">
    <text evidence="2">The sequence shown here is derived from an EMBL/GenBank/DDBJ whole genome shotgun (WGS) entry which is preliminary data.</text>
</comment>
<dbReference type="RefSeq" id="WP_336586174.1">
    <property type="nucleotide sequence ID" value="NZ_JBBAXC010000004.1"/>
</dbReference>
<accession>A0ABU8HBX3</accession>
<keyword evidence="1" id="KW-0732">Signal</keyword>
<reference evidence="2 3" key="1">
    <citation type="journal article" date="2018" name="J. Microbiol.">
        <title>Bacillus spongiae sp. nov., isolated from sponge of Jeju Island.</title>
        <authorList>
            <person name="Lee G.E."/>
            <person name="Im W.T."/>
            <person name="Park J.S."/>
        </authorList>
    </citation>
    <scope>NUCLEOTIDE SEQUENCE [LARGE SCALE GENOMIC DNA]</scope>
    <source>
        <strain evidence="2 3">135PIL107-10</strain>
    </source>
</reference>
<feature type="signal peptide" evidence="1">
    <location>
        <begin position="1"/>
        <end position="21"/>
    </location>
</feature>
<keyword evidence="3" id="KW-1185">Reference proteome</keyword>
<dbReference type="EMBL" id="JBBAXC010000004">
    <property type="protein sequence ID" value="MEI5906742.1"/>
    <property type="molecule type" value="Genomic_DNA"/>
</dbReference>
<protein>
    <recommendedName>
        <fullName evidence="4">Lipoprotein</fullName>
    </recommendedName>
</protein>
<dbReference type="Proteomes" id="UP001312865">
    <property type="component" value="Unassembled WGS sequence"/>
</dbReference>
<organism evidence="2 3">
    <name type="scientific">Bacillus spongiae</name>
    <dbReference type="NCBI Taxonomy" id="2683610"/>
    <lineage>
        <taxon>Bacteria</taxon>
        <taxon>Bacillati</taxon>
        <taxon>Bacillota</taxon>
        <taxon>Bacilli</taxon>
        <taxon>Bacillales</taxon>
        <taxon>Bacillaceae</taxon>
        <taxon>Bacillus</taxon>
    </lineage>
</organism>
<dbReference type="PROSITE" id="PS51257">
    <property type="entry name" value="PROKAR_LIPOPROTEIN"/>
    <property type="match status" value="1"/>
</dbReference>
<feature type="chain" id="PRO_5045098240" description="Lipoprotein" evidence="1">
    <location>
        <begin position="22"/>
        <end position="186"/>
    </location>
</feature>
<evidence type="ECO:0000313" key="2">
    <source>
        <dbReference type="EMBL" id="MEI5906742.1"/>
    </source>
</evidence>
<evidence type="ECO:0008006" key="4">
    <source>
        <dbReference type="Google" id="ProtNLM"/>
    </source>
</evidence>
<name>A0ABU8HBX3_9BACI</name>